<keyword evidence="1" id="KW-1133">Transmembrane helix</keyword>
<dbReference type="Proteomes" id="UP000815677">
    <property type="component" value="Unassembled WGS sequence"/>
</dbReference>
<keyword evidence="1" id="KW-0812">Transmembrane</keyword>
<accession>A0ABQ0LR59</accession>
<evidence type="ECO:0000313" key="2">
    <source>
        <dbReference type="EMBL" id="GAT53594.1"/>
    </source>
</evidence>
<keyword evidence="3" id="KW-1185">Reference proteome</keyword>
<proteinExistence type="predicted"/>
<keyword evidence="1" id="KW-0472">Membrane</keyword>
<protein>
    <recommendedName>
        <fullName evidence="4">MARVEL domain-containing protein</fullName>
    </recommendedName>
</protein>
<feature type="transmembrane region" description="Helical" evidence="1">
    <location>
        <begin position="131"/>
        <end position="150"/>
    </location>
</feature>
<evidence type="ECO:0000313" key="3">
    <source>
        <dbReference type="Proteomes" id="UP000815677"/>
    </source>
</evidence>
<feature type="transmembrane region" description="Helical" evidence="1">
    <location>
        <begin position="61"/>
        <end position="79"/>
    </location>
</feature>
<evidence type="ECO:0000256" key="1">
    <source>
        <dbReference type="SAM" id="Phobius"/>
    </source>
</evidence>
<reference evidence="2" key="1">
    <citation type="submission" date="2014-09" db="EMBL/GenBank/DDBJ databases">
        <title>Genome sequence of the luminous mushroom Mycena chlorophos for searching fungal bioluminescence genes.</title>
        <authorList>
            <person name="Tanaka Y."/>
            <person name="Kasuga D."/>
            <person name="Oba Y."/>
            <person name="Hase S."/>
            <person name="Sato K."/>
            <person name="Oba Y."/>
            <person name="Sakakibara Y."/>
        </authorList>
    </citation>
    <scope>NUCLEOTIDE SEQUENCE</scope>
</reference>
<name>A0ABQ0LR59_MYCCL</name>
<feature type="transmembrane region" description="Helical" evidence="1">
    <location>
        <begin position="85"/>
        <end position="110"/>
    </location>
</feature>
<evidence type="ECO:0008006" key="4">
    <source>
        <dbReference type="Google" id="ProtNLM"/>
    </source>
</evidence>
<dbReference type="EMBL" id="DF848408">
    <property type="protein sequence ID" value="GAT53594.1"/>
    <property type="molecule type" value="Genomic_DNA"/>
</dbReference>
<gene>
    <name evidence="2" type="ORF">MCHLO_10535</name>
</gene>
<feature type="transmembrane region" description="Helical" evidence="1">
    <location>
        <begin position="170"/>
        <end position="190"/>
    </location>
</feature>
<sequence length="225" mass="25236">MALDKNDHEESQPLLGDVERNVEAQAEAPVHVCARCASEIRAGVAFEDPHRRHHSISVRDLLLAASILFCVALFVLSIVNMTIGSFLVGELFVCLWAFLTEFVVTTLIYAGWRRRKVGKFILKLSKNTTQIAVLCLLALSWIPLATGAIIEAKQVCSWRWYRARCAILVWVEILVWFLMITLSGAAFATYRCAVKMHGRELVDNPNKIPAWRLSEVNSVEGAVKL</sequence>
<organism evidence="2 3">
    <name type="scientific">Mycena chlorophos</name>
    <name type="common">Agaric fungus</name>
    <name type="synonym">Agaricus chlorophos</name>
    <dbReference type="NCBI Taxonomy" id="658473"/>
    <lineage>
        <taxon>Eukaryota</taxon>
        <taxon>Fungi</taxon>
        <taxon>Dikarya</taxon>
        <taxon>Basidiomycota</taxon>
        <taxon>Agaricomycotina</taxon>
        <taxon>Agaricomycetes</taxon>
        <taxon>Agaricomycetidae</taxon>
        <taxon>Agaricales</taxon>
        <taxon>Marasmiineae</taxon>
        <taxon>Mycenaceae</taxon>
        <taxon>Mycena</taxon>
    </lineage>
</organism>